<keyword evidence="3" id="KW-1185">Reference proteome</keyword>
<evidence type="ECO:0000313" key="3">
    <source>
        <dbReference type="Proteomes" id="UP000516380"/>
    </source>
</evidence>
<dbReference type="InterPro" id="IPR032710">
    <property type="entry name" value="NTF2-like_dom_sf"/>
</dbReference>
<reference evidence="2 3" key="1">
    <citation type="submission" date="2020-07" db="EMBL/GenBank/DDBJ databases">
        <title>Mycobacterium kansasii (former subtype) with zoonotic potential isolated from diseased indoor pet cat, Japan.</title>
        <authorList>
            <person name="Fukano H."/>
            <person name="Terazono T."/>
            <person name="Hoshino Y."/>
        </authorList>
    </citation>
    <scope>NUCLEOTIDE SEQUENCE [LARGE SCALE GENOMIC DNA]</scope>
    <source>
        <strain evidence="2 3">Kuro-I</strain>
    </source>
</reference>
<organism evidence="2 3">
    <name type="scientific">Mycobacterium kansasii</name>
    <dbReference type="NCBI Taxonomy" id="1768"/>
    <lineage>
        <taxon>Bacteria</taxon>
        <taxon>Bacillati</taxon>
        <taxon>Actinomycetota</taxon>
        <taxon>Actinomycetes</taxon>
        <taxon>Mycobacteriales</taxon>
        <taxon>Mycobacteriaceae</taxon>
        <taxon>Mycobacterium</taxon>
    </lineage>
</organism>
<dbReference type="AlphaFoldDB" id="A0A7G1IPS9"/>
<evidence type="ECO:0000313" key="2">
    <source>
        <dbReference type="EMBL" id="BCI91763.1"/>
    </source>
</evidence>
<dbReference type="SUPFAM" id="SSF54427">
    <property type="entry name" value="NTF2-like"/>
    <property type="match status" value="1"/>
</dbReference>
<dbReference type="EMBL" id="AP023343">
    <property type="protein sequence ID" value="BCI91763.1"/>
    <property type="molecule type" value="Genomic_DNA"/>
</dbReference>
<proteinExistence type="predicted"/>
<accession>A0A7G1IPS9</accession>
<dbReference type="Proteomes" id="UP000516380">
    <property type="component" value="Chromosome"/>
</dbReference>
<dbReference type="Pfam" id="PF12680">
    <property type="entry name" value="SnoaL_2"/>
    <property type="match status" value="1"/>
</dbReference>
<evidence type="ECO:0000259" key="1">
    <source>
        <dbReference type="Pfam" id="PF12680"/>
    </source>
</evidence>
<dbReference type="Gene3D" id="3.10.450.50">
    <property type="match status" value="1"/>
</dbReference>
<gene>
    <name evidence="2" type="ORF">NIIDMKKI_69690</name>
</gene>
<feature type="domain" description="SnoaL-like" evidence="1">
    <location>
        <begin position="24"/>
        <end position="120"/>
    </location>
</feature>
<sequence length="139" mass="14842">MAEMAGWHASLDWQTMTTSEIATVLAWHDALNAGDVETLVSLSSDDIDIGDAHGAVQGHEALRRWAGSVMVAAELGQMYVHDGVVVVEQEITGRDDPGAVTTTASAFRVVRDHVTAVFRHDDLASALAATELTDDDLVD</sequence>
<dbReference type="InterPro" id="IPR037401">
    <property type="entry name" value="SnoaL-like"/>
</dbReference>
<protein>
    <recommendedName>
        <fullName evidence="1">SnoaL-like domain-containing protein</fullName>
    </recommendedName>
</protein>
<name>A0A7G1IPS9_MYCKA</name>